<name>U4LNF1_PYROM</name>
<accession>U4LNF1</accession>
<dbReference type="Proteomes" id="UP000018144">
    <property type="component" value="Unassembled WGS sequence"/>
</dbReference>
<dbReference type="EMBL" id="HF936265">
    <property type="protein sequence ID" value="CCX15915.1"/>
    <property type="molecule type" value="Genomic_DNA"/>
</dbReference>
<organism evidence="2 3">
    <name type="scientific">Pyronema omphalodes (strain CBS 100304)</name>
    <name type="common">Pyronema confluens</name>
    <dbReference type="NCBI Taxonomy" id="1076935"/>
    <lineage>
        <taxon>Eukaryota</taxon>
        <taxon>Fungi</taxon>
        <taxon>Dikarya</taxon>
        <taxon>Ascomycota</taxon>
        <taxon>Pezizomycotina</taxon>
        <taxon>Pezizomycetes</taxon>
        <taxon>Pezizales</taxon>
        <taxon>Pyronemataceae</taxon>
        <taxon>Pyronema</taxon>
    </lineage>
</organism>
<keyword evidence="3" id="KW-1185">Reference proteome</keyword>
<feature type="region of interest" description="Disordered" evidence="1">
    <location>
        <begin position="53"/>
        <end position="75"/>
    </location>
</feature>
<evidence type="ECO:0000256" key="1">
    <source>
        <dbReference type="SAM" id="MobiDB-lite"/>
    </source>
</evidence>
<gene>
    <name evidence="2" type="ORF">PCON_02374</name>
</gene>
<proteinExistence type="predicted"/>
<sequence length="75" mass="8472">MRRITKLDAKRAARRTWELPGNLSGNLGACTKDNPRKREPFFLAISSFPLEKPRKPRRDVSSTSSTPFICLTAPN</sequence>
<evidence type="ECO:0000313" key="3">
    <source>
        <dbReference type="Proteomes" id="UP000018144"/>
    </source>
</evidence>
<evidence type="ECO:0000313" key="2">
    <source>
        <dbReference type="EMBL" id="CCX15915.1"/>
    </source>
</evidence>
<dbReference type="AlphaFoldDB" id="U4LNF1"/>
<reference evidence="2 3" key="1">
    <citation type="journal article" date="2013" name="PLoS Genet.">
        <title>The genome and development-dependent transcriptomes of Pyronema confluens: a window into fungal evolution.</title>
        <authorList>
            <person name="Traeger S."/>
            <person name="Altegoer F."/>
            <person name="Freitag M."/>
            <person name="Gabaldon T."/>
            <person name="Kempken F."/>
            <person name="Kumar A."/>
            <person name="Marcet-Houben M."/>
            <person name="Poggeler S."/>
            <person name="Stajich J.E."/>
            <person name="Nowrousian M."/>
        </authorList>
    </citation>
    <scope>NUCLEOTIDE SEQUENCE [LARGE SCALE GENOMIC DNA]</scope>
    <source>
        <strain evidence="3">CBS 100304</strain>
        <tissue evidence="2">Vegetative mycelium</tissue>
    </source>
</reference>
<protein>
    <submittedName>
        <fullName evidence="2">Uncharacterized protein</fullName>
    </submittedName>
</protein>